<evidence type="ECO:0000313" key="14">
    <source>
        <dbReference type="EMBL" id="KAF9682408.1"/>
    </source>
</evidence>
<name>A0A835K7W3_9ROSI</name>
<keyword evidence="8 11" id="KW-1133">Transmembrane helix</keyword>
<dbReference type="PROSITE" id="PS50011">
    <property type="entry name" value="PROTEIN_KINASE_DOM"/>
    <property type="match status" value="1"/>
</dbReference>
<keyword evidence="7" id="KW-0067">ATP-binding</keyword>
<dbReference type="FunFam" id="2.60.120.430:FF:000005">
    <property type="entry name" value="Putative receptor-like protein kinase"/>
    <property type="match status" value="1"/>
</dbReference>
<keyword evidence="10" id="KW-0325">Glycoprotein</keyword>
<accession>A0A835K7W3</accession>
<evidence type="ECO:0000256" key="7">
    <source>
        <dbReference type="ARBA" id="ARBA00022840"/>
    </source>
</evidence>
<keyword evidence="5 12" id="KW-0732">Signal</keyword>
<dbReference type="InterPro" id="IPR045272">
    <property type="entry name" value="ANXUR1/2-like"/>
</dbReference>
<dbReference type="PANTHER" id="PTHR34590:SF12">
    <property type="entry name" value="CARBOHYDRATE-BINDING PROTEIN OF THE ER PROTEIN"/>
    <property type="match status" value="1"/>
</dbReference>
<keyword evidence="2" id="KW-0723">Serine/threonine-protein kinase</keyword>
<evidence type="ECO:0000256" key="12">
    <source>
        <dbReference type="SAM" id="SignalP"/>
    </source>
</evidence>
<feature type="chain" id="PRO_5032848152" description="Protein kinase domain-containing protein" evidence="12">
    <location>
        <begin position="20"/>
        <end position="672"/>
    </location>
</feature>
<dbReference type="Pfam" id="PF07714">
    <property type="entry name" value="PK_Tyr_Ser-Thr"/>
    <property type="match status" value="1"/>
</dbReference>
<protein>
    <recommendedName>
        <fullName evidence="13">Protein kinase domain-containing protein</fullName>
    </recommendedName>
</protein>
<comment type="subcellular location">
    <subcellularLocation>
        <location evidence="1">Membrane</location>
        <topology evidence="1">Single-pass type I membrane protein</topology>
    </subcellularLocation>
</comment>
<evidence type="ECO:0000313" key="15">
    <source>
        <dbReference type="Proteomes" id="UP000657918"/>
    </source>
</evidence>
<feature type="signal peptide" evidence="12">
    <location>
        <begin position="1"/>
        <end position="19"/>
    </location>
</feature>
<evidence type="ECO:0000256" key="9">
    <source>
        <dbReference type="ARBA" id="ARBA00023136"/>
    </source>
</evidence>
<dbReference type="InterPro" id="IPR001245">
    <property type="entry name" value="Ser-Thr/Tyr_kinase_cat_dom"/>
</dbReference>
<dbReference type="EMBL" id="JADGMS010000005">
    <property type="protein sequence ID" value="KAF9682408.1"/>
    <property type="molecule type" value="Genomic_DNA"/>
</dbReference>
<dbReference type="Gene3D" id="2.60.120.430">
    <property type="entry name" value="Galactose-binding lectin"/>
    <property type="match status" value="2"/>
</dbReference>
<dbReference type="InterPro" id="IPR024788">
    <property type="entry name" value="Malectin-like_Carb-bd_dom"/>
</dbReference>
<dbReference type="Gene3D" id="1.10.510.10">
    <property type="entry name" value="Transferase(Phosphotransferase) domain 1"/>
    <property type="match status" value="1"/>
</dbReference>
<feature type="domain" description="Protein kinase" evidence="13">
    <location>
        <begin position="204"/>
        <end position="613"/>
    </location>
</feature>
<keyword evidence="6" id="KW-0547">Nucleotide-binding</keyword>
<dbReference type="InterPro" id="IPR000719">
    <property type="entry name" value="Prot_kinase_dom"/>
</dbReference>
<dbReference type="GO" id="GO:0005524">
    <property type="term" value="F:ATP binding"/>
    <property type="evidence" value="ECO:0007669"/>
    <property type="project" value="UniProtKB-KW"/>
</dbReference>
<dbReference type="Proteomes" id="UP000657918">
    <property type="component" value="Unassembled WGS sequence"/>
</dbReference>
<evidence type="ECO:0000256" key="8">
    <source>
        <dbReference type="ARBA" id="ARBA00022989"/>
    </source>
</evidence>
<evidence type="ECO:0000256" key="11">
    <source>
        <dbReference type="SAM" id="Phobius"/>
    </source>
</evidence>
<dbReference type="InterPro" id="IPR011009">
    <property type="entry name" value="Kinase-like_dom_sf"/>
</dbReference>
<evidence type="ECO:0000256" key="4">
    <source>
        <dbReference type="ARBA" id="ARBA00022692"/>
    </source>
</evidence>
<feature type="transmembrane region" description="Helical" evidence="11">
    <location>
        <begin position="400"/>
        <end position="425"/>
    </location>
</feature>
<evidence type="ECO:0000256" key="10">
    <source>
        <dbReference type="ARBA" id="ARBA00023180"/>
    </source>
</evidence>
<proteinExistence type="predicted"/>
<sequence length="672" mass="75603">MESILHLLFLLQFLPLLSSSESYNPQVKYFMNCGSDSNVDLGDLRNFVGDKNSNASFYVGKSTPVQNENPSPGISPLYHTARIFTKITRYMLNITQTGSYLVRLHFFPFSFKTTHLADALFSVSASNFSLLSNFSVGNSSTGFPVIKEFFLTIAEGNFDIYFIPADETRFAFVNAIEAFLLPPNFFNDSLITPIPPLLSIDGALRTLYRIDVGGDQKVNDTLWRTWVPDNDYLTFPSSVTASSYDGELQKSSQRLVVNEIAPDAVYKTYKKVIIDNNRSSNFPNITWRFNVSKEARHLVRLHVCDLVSESPGTVKFDLNISPKFSEVIDPNANGFSEMRIPLFYDYVVSSDDSGYMSFSIAPNKTSIMKVAFLNGLEIMEFVGNSTFEMPVEHEKRKHPALMIGSAGGVALILVLILSLSLCLWLRRRKTVEALILKNEFVYGRGRSPSSATKRTENASVTNLNLKLKMSLAEILAATENFNPKLLIGMPDPDHISTDLKGSFGYLDPEYFRTLQLTNKSDVYSFGVILLEVLCARPPIVNSKQREEINLAEWGMFWRKEGQLEKIIDPLLVGHINRNSLRKFGEITEKCLKPQGADRPNMLDVCWDLEYALQLQQTPAHREAHEDSTTTAASTDLALPPMQNLSYNMFPVDDYSDTTTSAVFSQLRINDSR</sequence>
<dbReference type="SUPFAM" id="SSF56112">
    <property type="entry name" value="Protein kinase-like (PK-like)"/>
    <property type="match status" value="1"/>
</dbReference>
<dbReference type="Pfam" id="PF12819">
    <property type="entry name" value="Malectin_like"/>
    <property type="match status" value="1"/>
</dbReference>
<dbReference type="GO" id="GO:0016020">
    <property type="term" value="C:membrane"/>
    <property type="evidence" value="ECO:0007669"/>
    <property type="project" value="UniProtKB-SubCell"/>
</dbReference>
<gene>
    <name evidence="14" type="ORF">SADUNF_Sadunf05G0105900</name>
</gene>
<dbReference type="FunFam" id="2.60.120.430:FF:000013">
    <property type="entry name" value="Putative receptor-like protein kinase"/>
    <property type="match status" value="1"/>
</dbReference>
<evidence type="ECO:0000256" key="1">
    <source>
        <dbReference type="ARBA" id="ARBA00004479"/>
    </source>
</evidence>
<keyword evidence="15" id="KW-1185">Reference proteome</keyword>
<keyword evidence="2" id="KW-0418">Kinase</keyword>
<dbReference type="GO" id="GO:0004714">
    <property type="term" value="F:transmembrane receptor protein tyrosine kinase activity"/>
    <property type="evidence" value="ECO:0007669"/>
    <property type="project" value="InterPro"/>
</dbReference>
<dbReference type="PANTHER" id="PTHR34590">
    <property type="entry name" value="OS03G0124300 PROTEIN-RELATED"/>
    <property type="match status" value="1"/>
</dbReference>
<evidence type="ECO:0000256" key="5">
    <source>
        <dbReference type="ARBA" id="ARBA00022729"/>
    </source>
</evidence>
<reference evidence="14 15" key="1">
    <citation type="submission" date="2020-10" db="EMBL/GenBank/DDBJ databases">
        <title>Plant Genome Project.</title>
        <authorList>
            <person name="Zhang R.-G."/>
        </authorList>
    </citation>
    <scope>NUCLEOTIDE SEQUENCE [LARGE SCALE GENOMIC DNA]</scope>
    <source>
        <strain evidence="14">FAFU-HL-1</strain>
        <tissue evidence="14">Leaf</tissue>
    </source>
</reference>
<keyword evidence="3" id="KW-0808">Transferase</keyword>
<evidence type="ECO:0000259" key="13">
    <source>
        <dbReference type="PROSITE" id="PS50011"/>
    </source>
</evidence>
<evidence type="ECO:0000256" key="3">
    <source>
        <dbReference type="ARBA" id="ARBA00022679"/>
    </source>
</evidence>
<organism evidence="14 15">
    <name type="scientific">Salix dunnii</name>
    <dbReference type="NCBI Taxonomy" id="1413687"/>
    <lineage>
        <taxon>Eukaryota</taxon>
        <taxon>Viridiplantae</taxon>
        <taxon>Streptophyta</taxon>
        <taxon>Embryophyta</taxon>
        <taxon>Tracheophyta</taxon>
        <taxon>Spermatophyta</taxon>
        <taxon>Magnoliopsida</taxon>
        <taxon>eudicotyledons</taxon>
        <taxon>Gunneridae</taxon>
        <taxon>Pentapetalae</taxon>
        <taxon>rosids</taxon>
        <taxon>fabids</taxon>
        <taxon>Malpighiales</taxon>
        <taxon>Salicaceae</taxon>
        <taxon>Saliceae</taxon>
        <taxon>Salix</taxon>
    </lineage>
</organism>
<keyword evidence="9 11" id="KW-0472">Membrane</keyword>
<evidence type="ECO:0000256" key="6">
    <source>
        <dbReference type="ARBA" id="ARBA00022741"/>
    </source>
</evidence>
<dbReference type="AlphaFoldDB" id="A0A835K7W3"/>
<dbReference type="GO" id="GO:0004674">
    <property type="term" value="F:protein serine/threonine kinase activity"/>
    <property type="evidence" value="ECO:0007669"/>
    <property type="project" value="UniProtKB-KW"/>
</dbReference>
<comment type="caution">
    <text evidence="14">The sequence shown here is derived from an EMBL/GenBank/DDBJ whole genome shotgun (WGS) entry which is preliminary data.</text>
</comment>
<keyword evidence="4 11" id="KW-0812">Transmembrane</keyword>
<dbReference type="OrthoDB" id="1928639at2759"/>
<evidence type="ECO:0000256" key="2">
    <source>
        <dbReference type="ARBA" id="ARBA00022527"/>
    </source>
</evidence>